<dbReference type="NCBIfam" id="TIGR00254">
    <property type="entry name" value="GGDEF"/>
    <property type="match status" value="1"/>
</dbReference>
<dbReference type="InterPro" id="IPR029787">
    <property type="entry name" value="Nucleotide_cyclase"/>
</dbReference>
<evidence type="ECO:0000313" key="6">
    <source>
        <dbReference type="Proteomes" id="UP000561459"/>
    </source>
</evidence>
<dbReference type="Proteomes" id="UP000561459">
    <property type="component" value="Unassembled WGS sequence"/>
</dbReference>
<dbReference type="Pfam" id="PF00990">
    <property type="entry name" value="GGDEF"/>
    <property type="match status" value="1"/>
</dbReference>
<dbReference type="FunFam" id="3.30.70.270:FF:000001">
    <property type="entry name" value="Diguanylate cyclase domain protein"/>
    <property type="match status" value="1"/>
</dbReference>
<comment type="catalytic activity">
    <reaction evidence="2">
        <text>2 GTP = 3',3'-c-di-GMP + 2 diphosphate</text>
        <dbReference type="Rhea" id="RHEA:24898"/>
        <dbReference type="ChEBI" id="CHEBI:33019"/>
        <dbReference type="ChEBI" id="CHEBI:37565"/>
        <dbReference type="ChEBI" id="CHEBI:58805"/>
        <dbReference type="EC" id="2.7.7.65"/>
    </reaction>
</comment>
<protein>
    <recommendedName>
        <fullName evidence="1">diguanylate cyclase</fullName>
        <ecNumber evidence="1">2.7.7.65</ecNumber>
    </recommendedName>
</protein>
<dbReference type="SUPFAM" id="SSF55073">
    <property type="entry name" value="Nucleotide cyclase"/>
    <property type="match status" value="1"/>
</dbReference>
<dbReference type="Gene3D" id="3.30.70.270">
    <property type="match status" value="1"/>
</dbReference>
<reference evidence="5 6" key="1">
    <citation type="submission" date="2020-08" db="EMBL/GenBank/DDBJ databases">
        <title>Genomic Encyclopedia of Type Strains, Phase IV (KMG-IV): sequencing the most valuable type-strain genomes for metagenomic binning, comparative biology and taxonomic classification.</title>
        <authorList>
            <person name="Goeker M."/>
        </authorList>
    </citation>
    <scope>NUCLEOTIDE SEQUENCE [LARGE SCALE GENOMIC DNA]</scope>
    <source>
        <strain evidence="5 6">DSM 27568</strain>
    </source>
</reference>
<evidence type="ECO:0000256" key="2">
    <source>
        <dbReference type="ARBA" id="ARBA00034247"/>
    </source>
</evidence>
<dbReference type="EMBL" id="JACIDY010000003">
    <property type="protein sequence ID" value="MBB3939992.1"/>
    <property type="molecule type" value="Genomic_DNA"/>
</dbReference>
<dbReference type="GO" id="GO:0052621">
    <property type="term" value="F:diguanylate cyclase activity"/>
    <property type="evidence" value="ECO:0007669"/>
    <property type="project" value="UniProtKB-EC"/>
</dbReference>
<dbReference type="InterPro" id="IPR050469">
    <property type="entry name" value="Diguanylate_Cyclase"/>
</dbReference>
<accession>A0A7W6FZA8</accession>
<organism evidence="5 6">
    <name type="scientific">Novosphingobium fluoreni</name>
    <dbReference type="NCBI Taxonomy" id="1391222"/>
    <lineage>
        <taxon>Bacteria</taxon>
        <taxon>Pseudomonadati</taxon>
        <taxon>Pseudomonadota</taxon>
        <taxon>Alphaproteobacteria</taxon>
        <taxon>Sphingomonadales</taxon>
        <taxon>Sphingomonadaceae</taxon>
        <taxon>Novosphingobium</taxon>
    </lineage>
</organism>
<dbReference type="RefSeq" id="WP_183616669.1">
    <property type="nucleotide sequence ID" value="NZ_JACIDY010000003.1"/>
</dbReference>
<feature type="transmembrane region" description="Helical" evidence="3">
    <location>
        <begin position="196"/>
        <end position="218"/>
    </location>
</feature>
<evidence type="ECO:0000313" key="5">
    <source>
        <dbReference type="EMBL" id="MBB3939992.1"/>
    </source>
</evidence>
<dbReference type="SMART" id="SM00267">
    <property type="entry name" value="GGDEF"/>
    <property type="match status" value="1"/>
</dbReference>
<gene>
    <name evidence="5" type="ORF">GGR39_001642</name>
</gene>
<name>A0A7W6FZA8_9SPHN</name>
<dbReference type="InterPro" id="IPR043128">
    <property type="entry name" value="Rev_trsase/Diguanyl_cyclase"/>
</dbReference>
<evidence type="ECO:0000259" key="4">
    <source>
        <dbReference type="PROSITE" id="PS50887"/>
    </source>
</evidence>
<keyword evidence="3" id="KW-0472">Membrane</keyword>
<dbReference type="PROSITE" id="PS50887">
    <property type="entry name" value="GGDEF"/>
    <property type="match status" value="1"/>
</dbReference>
<dbReference type="CDD" id="cd01949">
    <property type="entry name" value="GGDEF"/>
    <property type="match status" value="1"/>
</dbReference>
<sequence>MNVPEMLVRRVDELNGKARFFVAAVAVMGLLLIGSSIVAWQSSKEQKRLDAAYTQTMRVLRTTATVKVATLETLRGERGFLLTGRPAELQPYFAGRRELARSLDELDRYVPESNGHDAMYDLRHSAGEFLLHVDEVVRLTRAGQIDRARLTVQRSAVGDVIAAIDRTSDVVIAEERARLDDLQDNAARVMKTLLRFVYLTSLAGLCLLALAVVAAIALRRSFQREKAYQAELRKRAETDELTGVSNRRELLSYLETRMAEARRLGTPLSFAMFDIDNFKRVNDTHGHGVGDEAIRHVVSNAQATVRINDRIGRMGGEEFGIVLPKSSEENAYMVCERMRARLRGNPFALDDTSVLLVTISTGIASLTADDDAASLIERADKALYEAKRSGRDVVKLAA</sequence>
<keyword evidence="3" id="KW-1133">Transmembrane helix</keyword>
<feature type="transmembrane region" description="Helical" evidence="3">
    <location>
        <begin position="20"/>
        <end position="40"/>
    </location>
</feature>
<dbReference type="InterPro" id="IPR000160">
    <property type="entry name" value="GGDEF_dom"/>
</dbReference>
<dbReference type="InterPro" id="IPR007891">
    <property type="entry name" value="CHASE3"/>
</dbReference>
<evidence type="ECO:0000256" key="1">
    <source>
        <dbReference type="ARBA" id="ARBA00012528"/>
    </source>
</evidence>
<dbReference type="PANTHER" id="PTHR45138:SF9">
    <property type="entry name" value="DIGUANYLATE CYCLASE DGCM-RELATED"/>
    <property type="match status" value="1"/>
</dbReference>
<dbReference type="AlphaFoldDB" id="A0A7W6FZA8"/>
<feature type="domain" description="GGDEF" evidence="4">
    <location>
        <begin position="266"/>
        <end position="398"/>
    </location>
</feature>
<proteinExistence type="predicted"/>
<dbReference type="EC" id="2.7.7.65" evidence="1"/>
<comment type="caution">
    <text evidence="5">The sequence shown here is derived from an EMBL/GenBank/DDBJ whole genome shotgun (WGS) entry which is preliminary data.</text>
</comment>
<evidence type="ECO:0000256" key="3">
    <source>
        <dbReference type="SAM" id="Phobius"/>
    </source>
</evidence>
<keyword evidence="3" id="KW-0812">Transmembrane</keyword>
<keyword evidence="6" id="KW-1185">Reference proteome</keyword>
<dbReference type="PANTHER" id="PTHR45138">
    <property type="entry name" value="REGULATORY COMPONENTS OF SENSORY TRANSDUCTION SYSTEM"/>
    <property type="match status" value="1"/>
</dbReference>
<dbReference type="Pfam" id="PF05227">
    <property type="entry name" value="CHASE3"/>
    <property type="match status" value="1"/>
</dbReference>